<feature type="compositionally biased region" description="Polar residues" evidence="1">
    <location>
        <begin position="719"/>
        <end position="740"/>
    </location>
</feature>
<sequence length="1308" mass="149962">MALFVNQSKTLEDFLATDDLFVEYFNIFLALPTFPEPLCFNKDTGGFEVVSHAKKELAQKIKEALRSQARKLKIYRVAKKHSFINIPLIPIEDDKEPKNQEIHTSFSVTTLNKEQGIHWVKAERLPSFLESDLYLEYRLSKLLAQARAKKKKDEEEVPVDPREELMADMYVCMGNAPTTDTDSWYATAKVATEMATTAAGGSRPNSERVRPLSSTRPTSARPMSAYSDAYHRSDSGLGTSSINSSAKNVSYGSRYHSARSDDDIMSSKLYEGKHVPRITDELCVVGKDRPHSSVVYSIPKRDPNLESLDDDDLGIINDDLREKDDEKDSGKGDDENADESMEADVPKSVTVKNIDEVGSIIVGVVLKKAIEKLTNMDESDIENLPEIQHVFKNKDVANLTVEMLDKVTFIEEGAKPVDGVEKKETEQKITEQMRKNLDEESDVDSLLDSEEDYEESDLFFRKHKHKTYSLSSRKGVDQFKKFLKGTLGERNWKLWVDIDRMRLMAAEDIPLYLCWLRERFHKPGAEFELSPEQKYQLGLHEPSAWTLDKLLNIQNLIAEPLVLAPRFLLKQMMRTNPDRNLLYTHMKHVKTPAGIDPSPPTASLLPLRPKSCLPRVRQQETSITFQDQFHGLQNDQPTLSDTSPPVGLKRTYAEPTLKFIANWQREQSVHTQLLSPSLQIDRTSTPRLKRPVSAKTPKSMLNVSMMQRPKSAVVKSMDGLSNSRRPSTARSSISRVSVESATGRVRIKSPTKQSTPRSRPSSAASSIASVRSEDLESIESEFLGGERMEHMLQALHKESEAGGFFRRYVERSNCKSIYSKYITVGAQRHIGLDGEACKDIRAHLDPPFEELFDAAEEHAIMVVHQAWQEMWENDQKTYHKRVSTPDVMEGYEDPAYDETLLSNIPEEFKDYTLEKLVHNRIELEHFRNFLAENYASMDIMCWMDIEAFRRILHTDEKKRDVAEAGGGWGKLLEDRPPNPMILEAQKYVQERLEKKWLPLFLVTPDFAVRQKPRTNMDDVVDDVIVQKKKKSLNMLKEIIIFRKALLNPVTSLQFRRFVSIKGDSLENDVLFWLEVQKYKDMYHAHSEEAMIVQKINTIINCFIDSQIPPSLQIDIPQEMADRILDRKYEKSPYLFREAQFSEFRLNIAEEKVLPTIERRRRHTRAKERKQQQLLEEKQARAKFRLYRPREAERRAALGLPPLGEDDEFHDPFKALAGAESVEGDGDGEDKDKISWTYSSYVNGLEREQMLNNTDESSFTSLLTDTGRRRSSNLSSLDVTRRMSRQSRADSIHSQRITFQEPKSSPTNT</sequence>
<gene>
    <name evidence="3" type="ORF">MAR_037834</name>
</gene>
<dbReference type="InterPro" id="IPR036305">
    <property type="entry name" value="RGS_sf"/>
</dbReference>
<evidence type="ECO:0000313" key="3">
    <source>
        <dbReference type="EMBL" id="WAR24165.1"/>
    </source>
</evidence>
<feature type="region of interest" description="Disordered" evidence="1">
    <location>
        <begin position="195"/>
        <end position="249"/>
    </location>
</feature>
<dbReference type="InterPro" id="IPR016137">
    <property type="entry name" value="RGS"/>
</dbReference>
<dbReference type="Pfam" id="PF00615">
    <property type="entry name" value="RGS"/>
    <property type="match status" value="1"/>
</dbReference>
<dbReference type="EMBL" id="CP111024">
    <property type="protein sequence ID" value="WAR24165.1"/>
    <property type="molecule type" value="Genomic_DNA"/>
</dbReference>
<keyword evidence="4" id="KW-1185">Reference proteome</keyword>
<proteinExistence type="predicted"/>
<dbReference type="Gene3D" id="1.10.167.10">
    <property type="entry name" value="Regulator of G-protein Signalling 4, domain 2"/>
    <property type="match status" value="3"/>
</dbReference>
<dbReference type="InterPro" id="IPR042651">
    <property type="entry name" value="Rgs22"/>
</dbReference>
<organism evidence="3 4">
    <name type="scientific">Mya arenaria</name>
    <name type="common">Soft-shell clam</name>
    <dbReference type="NCBI Taxonomy" id="6604"/>
    <lineage>
        <taxon>Eukaryota</taxon>
        <taxon>Metazoa</taxon>
        <taxon>Spiralia</taxon>
        <taxon>Lophotrochozoa</taxon>
        <taxon>Mollusca</taxon>
        <taxon>Bivalvia</taxon>
        <taxon>Autobranchia</taxon>
        <taxon>Heteroconchia</taxon>
        <taxon>Euheterodonta</taxon>
        <taxon>Imparidentia</taxon>
        <taxon>Neoheterodontei</taxon>
        <taxon>Myida</taxon>
        <taxon>Myoidea</taxon>
        <taxon>Myidae</taxon>
        <taxon>Mya</taxon>
    </lineage>
</organism>
<dbReference type="SUPFAM" id="SSF48097">
    <property type="entry name" value="Regulator of G-protein signaling, RGS"/>
    <property type="match status" value="3"/>
</dbReference>
<evidence type="ECO:0000256" key="1">
    <source>
        <dbReference type="SAM" id="MobiDB-lite"/>
    </source>
</evidence>
<dbReference type="PANTHER" id="PTHR46583:SF1">
    <property type="entry name" value="REGULATOR OF G-PROTEIN SIGNALING 22"/>
    <property type="match status" value="1"/>
</dbReference>
<feature type="compositionally biased region" description="Polar residues" evidence="1">
    <location>
        <begin position="1293"/>
        <end position="1308"/>
    </location>
</feature>
<name>A0ABY7FQ62_MYAAR</name>
<accession>A0ABY7FQ62</accession>
<protein>
    <submittedName>
        <fullName evidence="3">RGS22-like protein</fullName>
    </submittedName>
</protein>
<feature type="domain" description="RGS" evidence="2">
    <location>
        <begin position="1040"/>
        <end position="1139"/>
    </location>
</feature>
<dbReference type="PANTHER" id="PTHR46583">
    <property type="entry name" value="REGULATOR OF G-PROTEIN SIGNALING 22"/>
    <property type="match status" value="1"/>
</dbReference>
<dbReference type="Proteomes" id="UP001164746">
    <property type="component" value="Chromosome 13"/>
</dbReference>
<feature type="domain" description="RGS" evidence="2">
    <location>
        <begin position="912"/>
        <end position="974"/>
    </location>
</feature>
<dbReference type="InterPro" id="IPR044926">
    <property type="entry name" value="RGS_subdomain_2"/>
</dbReference>
<feature type="region of interest" description="Disordered" evidence="1">
    <location>
        <begin position="1259"/>
        <end position="1308"/>
    </location>
</feature>
<evidence type="ECO:0000259" key="2">
    <source>
        <dbReference type="PROSITE" id="PS50132"/>
    </source>
</evidence>
<dbReference type="SMART" id="SM00315">
    <property type="entry name" value="RGS"/>
    <property type="match status" value="1"/>
</dbReference>
<feature type="region of interest" description="Disordered" evidence="1">
    <location>
        <begin position="318"/>
        <end position="344"/>
    </location>
</feature>
<feature type="compositionally biased region" description="Polar residues" evidence="1">
    <location>
        <begin position="236"/>
        <end position="249"/>
    </location>
</feature>
<evidence type="ECO:0000313" key="4">
    <source>
        <dbReference type="Proteomes" id="UP001164746"/>
    </source>
</evidence>
<reference evidence="3" key="1">
    <citation type="submission" date="2022-11" db="EMBL/GenBank/DDBJ databases">
        <title>Centuries of genome instability and evolution in soft-shell clam transmissible cancer (bioRxiv).</title>
        <authorList>
            <person name="Hart S.F.M."/>
            <person name="Yonemitsu M.A."/>
            <person name="Giersch R.M."/>
            <person name="Beal B.F."/>
            <person name="Arriagada G."/>
            <person name="Davis B.W."/>
            <person name="Ostrander E.A."/>
            <person name="Goff S.P."/>
            <person name="Metzger M.J."/>
        </authorList>
    </citation>
    <scope>NUCLEOTIDE SEQUENCE</scope>
    <source>
        <strain evidence="3">MELC-2E11</strain>
        <tissue evidence="3">Siphon/mantle</tissue>
    </source>
</reference>
<dbReference type="PROSITE" id="PS50132">
    <property type="entry name" value="RGS"/>
    <property type="match status" value="2"/>
</dbReference>
<feature type="compositionally biased region" description="Low complexity" evidence="1">
    <location>
        <begin position="754"/>
        <end position="770"/>
    </location>
</feature>
<feature type="compositionally biased region" description="Basic and acidic residues" evidence="1">
    <location>
        <begin position="318"/>
        <end position="334"/>
    </location>
</feature>
<feature type="region of interest" description="Disordered" evidence="1">
    <location>
        <begin position="682"/>
        <end position="772"/>
    </location>
</feature>